<protein>
    <submittedName>
        <fullName evidence="7">Tripartite motif-containing 45-like</fullName>
    </submittedName>
</protein>
<dbReference type="InterPro" id="IPR014756">
    <property type="entry name" value="Ig_E-set"/>
</dbReference>
<dbReference type="Pfam" id="PF00630">
    <property type="entry name" value="Filamin"/>
    <property type="match status" value="1"/>
</dbReference>
<accession>A0A7D9I3P0</accession>
<dbReference type="Pfam" id="PF00643">
    <property type="entry name" value="zf-B_box"/>
    <property type="match status" value="1"/>
</dbReference>
<dbReference type="InterPro" id="IPR013083">
    <property type="entry name" value="Znf_RING/FYVE/PHD"/>
</dbReference>
<evidence type="ECO:0000256" key="3">
    <source>
        <dbReference type="ARBA" id="ARBA00022737"/>
    </source>
</evidence>
<dbReference type="GO" id="GO:0008270">
    <property type="term" value="F:zinc ion binding"/>
    <property type="evidence" value="ECO:0007669"/>
    <property type="project" value="UniProtKB-KW"/>
</dbReference>
<dbReference type="AlphaFoldDB" id="A0A7D9I3P0"/>
<keyword evidence="5" id="KW-0862">Zinc</keyword>
<dbReference type="PANTHER" id="PTHR25462">
    <property type="entry name" value="BONUS, ISOFORM C-RELATED"/>
    <property type="match status" value="1"/>
</dbReference>
<dbReference type="Gene3D" id="2.60.40.10">
    <property type="entry name" value="Immunoglobulins"/>
    <property type="match status" value="1"/>
</dbReference>
<dbReference type="PROSITE" id="PS50119">
    <property type="entry name" value="ZF_BBOX"/>
    <property type="match status" value="1"/>
</dbReference>
<evidence type="ECO:0000256" key="6">
    <source>
        <dbReference type="SAM" id="MobiDB-lite"/>
    </source>
</evidence>
<evidence type="ECO:0000256" key="1">
    <source>
        <dbReference type="ARBA" id="ARBA00008518"/>
    </source>
</evidence>
<dbReference type="PROSITE" id="PS50194">
    <property type="entry name" value="FILAMIN_REPEAT"/>
    <property type="match status" value="1"/>
</dbReference>
<dbReference type="PROSITE" id="PS00518">
    <property type="entry name" value="ZF_RING_1"/>
    <property type="match status" value="1"/>
</dbReference>
<dbReference type="SUPFAM" id="SSF57845">
    <property type="entry name" value="B-box zinc-binding domain"/>
    <property type="match status" value="1"/>
</dbReference>
<dbReference type="InterPro" id="IPR017907">
    <property type="entry name" value="Znf_RING_CS"/>
</dbReference>
<evidence type="ECO:0000313" key="7">
    <source>
        <dbReference type="EMBL" id="CAB3997671.1"/>
    </source>
</evidence>
<dbReference type="InterPro" id="IPR018957">
    <property type="entry name" value="Znf_C3HC4_RING-type"/>
</dbReference>
<evidence type="ECO:0000313" key="8">
    <source>
        <dbReference type="Proteomes" id="UP001152795"/>
    </source>
</evidence>
<feature type="region of interest" description="Disordered" evidence="6">
    <location>
        <begin position="565"/>
        <end position="612"/>
    </location>
</feature>
<dbReference type="Gene3D" id="3.30.40.10">
    <property type="entry name" value="Zinc/RING finger domain, C3HC4 (zinc finger)"/>
    <property type="match status" value="1"/>
</dbReference>
<dbReference type="InterPro" id="IPR047153">
    <property type="entry name" value="TRIM45/56/19-like"/>
</dbReference>
<feature type="compositionally biased region" description="Basic and acidic residues" evidence="6">
    <location>
        <begin position="789"/>
        <end position="801"/>
    </location>
</feature>
<evidence type="ECO:0000256" key="5">
    <source>
        <dbReference type="ARBA" id="ARBA00022833"/>
    </source>
</evidence>
<dbReference type="OrthoDB" id="5958390at2759"/>
<name>A0A7D9I3P0_PARCT</name>
<comment type="caution">
    <text evidence="7">The sequence shown here is derived from an EMBL/GenBank/DDBJ whole genome shotgun (WGS) entry which is preliminary data.</text>
</comment>
<comment type="similarity">
    <text evidence="1">Belongs to the TRIM/RBCC family.</text>
</comment>
<dbReference type="SUPFAM" id="SSF57850">
    <property type="entry name" value="RING/U-box"/>
    <property type="match status" value="1"/>
</dbReference>
<feature type="compositionally biased region" description="Basic and acidic residues" evidence="6">
    <location>
        <begin position="595"/>
        <end position="607"/>
    </location>
</feature>
<feature type="compositionally biased region" description="Polar residues" evidence="6">
    <location>
        <begin position="569"/>
        <end position="594"/>
    </location>
</feature>
<keyword evidence="4" id="KW-0863">Zinc-finger</keyword>
<dbReference type="InterPro" id="IPR000315">
    <property type="entry name" value="Znf_B-box"/>
</dbReference>
<dbReference type="Proteomes" id="UP001152795">
    <property type="component" value="Unassembled WGS sequence"/>
</dbReference>
<feature type="region of interest" description="Disordered" evidence="6">
    <location>
        <begin position="668"/>
        <end position="691"/>
    </location>
</feature>
<dbReference type="SUPFAM" id="SSF81296">
    <property type="entry name" value="E set domains"/>
    <property type="match status" value="1"/>
</dbReference>
<gene>
    <name evidence="7" type="ORF">PACLA_8A070846</name>
</gene>
<feature type="region of interest" description="Disordered" evidence="6">
    <location>
        <begin position="767"/>
        <end position="801"/>
    </location>
</feature>
<dbReference type="InterPro" id="IPR001841">
    <property type="entry name" value="Znf_RING"/>
</dbReference>
<sequence>MEEKRDRPDMNQMKDLMTCPVCAQLFREPKILPCLHSFCMPCLESLVSFDAQHRSSLICPQCRRRVQIPGEGVSSLQTNLFAQNMLTVIALDNSSVNQISCENCISKEPPVSRCTLCRKFLCNFCTTAHRRSRDTIDHQLSSLDDVRSCLPGELAKPLFCNVHKKEKLVLYCESCQCSVCRDCTMMEHRSHKYAFAKEIYNKERSKIAEQLSEARSTGLFLKQGLAAVSKMRTNVDERTRAMIKELNDIFTQCMRTINDRYSFLYNQVQNIRNERLLHLDAQKSELEYAFGSIQSSIGFTELTLRNSTQVEVLAMKKYIMDRMKELTGAQYNCIPVADDNIRLTVDNTIMQLLSQLGRVEDTNTSPSASVVKGIDAPVIARQMASFLVQCYDGRGNPRNKGGDRIVVTVQSADDSSLHIKSEKCFQAQVVDRQNGCYSVTYTPINSGEHLITVFINGMVLKGSPFSVHVLENAAGIIPPISAESSAFSQSHEDPSTLADPLLQFVNSSQAFDIDESARSELKRHEDDPEGIICPKKFKLEPNDFDSLPDQLFAHSPDAIRVKQEHIDTPNISSTCSLDSESNPKLVEETSSQSTSKHDSKPEEKEQQVDSSPALAPLSANFLAEHLEEISSDHDFKEKFADSVMLDDHITGSNSNSYIKLHSPDFSVDHLNGTNNGPSSHDNRLPSDSPAQHIACKMNTPEHEFTNENEHSFVDMRKNDEIEKNLSTDNKPEFCELESHESEIPFKAESSNATDSEELIEVAMAPVESDRMRTETTAMEVTDENESEFNEVKNGEPKQEET</sequence>
<dbReference type="SMART" id="SM00336">
    <property type="entry name" value="BBOX"/>
    <property type="match status" value="2"/>
</dbReference>
<dbReference type="InterPro" id="IPR017868">
    <property type="entry name" value="Filamin/ABP280_repeat-like"/>
</dbReference>
<keyword evidence="8" id="KW-1185">Reference proteome</keyword>
<dbReference type="InterPro" id="IPR001298">
    <property type="entry name" value="Filamin/ABP280_rpt"/>
</dbReference>
<dbReference type="Pfam" id="PF00097">
    <property type="entry name" value="zf-C3HC4"/>
    <property type="match status" value="1"/>
</dbReference>
<dbReference type="Gene3D" id="3.30.160.60">
    <property type="entry name" value="Classic Zinc Finger"/>
    <property type="match status" value="1"/>
</dbReference>
<keyword evidence="3" id="KW-0677">Repeat</keyword>
<dbReference type="SMART" id="SM00557">
    <property type="entry name" value="IG_FLMN"/>
    <property type="match status" value="1"/>
</dbReference>
<proteinExistence type="inferred from homology"/>
<evidence type="ECO:0000256" key="4">
    <source>
        <dbReference type="ARBA" id="ARBA00022771"/>
    </source>
</evidence>
<dbReference type="PANTHER" id="PTHR25462:SF301">
    <property type="entry name" value="E3 UBIQUITIN-PROTEIN LIGASE TRIM56-LIKE"/>
    <property type="match status" value="1"/>
</dbReference>
<dbReference type="InterPro" id="IPR013783">
    <property type="entry name" value="Ig-like_fold"/>
</dbReference>
<evidence type="ECO:0000256" key="2">
    <source>
        <dbReference type="ARBA" id="ARBA00022723"/>
    </source>
</evidence>
<keyword evidence="2" id="KW-0479">Metal-binding</keyword>
<dbReference type="PROSITE" id="PS50089">
    <property type="entry name" value="ZF_RING_2"/>
    <property type="match status" value="1"/>
</dbReference>
<reference evidence="7" key="1">
    <citation type="submission" date="2020-04" db="EMBL/GenBank/DDBJ databases">
        <authorList>
            <person name="Alioto T."/>
            <person name="Alioto T."/>
            <person name="Gomez Garrido J."/>
        </authorList>
    </citation>
    <scope>NUCLEOTIDE SEQUENCE</scope>
    <source>
        <strain evidence="7">A484AB</strain>
    </source>
</reference>
<dbReference type="EMBL" id="CACRXK020003159">
    <property type="protein sequence ID" value="CAB3997671.1"/>
    <property type="molecule type" value="Genomic_DNA"/>
</dbReference>
<organism evidence="7 8">
    <name type="scientific">Paramuricea clavata</name>
    <name type="common">Red gorgonian</name>
    <name type="synonym">Violescent sea-whip</name>
    <dbReference type="NCBI Taxonomy" id="317549"/>
    <lineage>
        <taxon>Eukaryota</taxon>
        <taxon>Metazoa</taxon>
        <taxon>Cnidaria</taxon>
        <taxon>Anthozoa</taxon>
        <taxon>Octocorallia</taxon>
        <taxon>Malacalcyonacea</taxon>
        <taxon>Plexauridae</taxon>
        <taxon>Paramuricea</taxon>
    </lineage>
</organism>
<dbReference type="SMART" id="SM00184">
    <property type="entry name" value="RING"/>
    <property type="match status" value="1"/>
</dbReference>